<feature type="transmembrane region" description="Helical" evidence="11">
    <location>
        <begin position="300"/>
        <end position="326"/>
    </location>
</feature>
<evidence type="ECO:0000256" key="11">
    <source>
        <dbReference type="SAM" id="Phobius"/>
    </source>
</evidence>
<keyword evidence="9 11" id="KW-0472">Membrane</keyword>
<dbReference type="NCBIfam" id="TIGR01709">
    <property type="entry name" value="typeII_sec_gspL"/>
    <property type="match status" value="1"/>
</dbReference>
<evidence type="ECO:0000256" key="3">
    <source>
        <dbReference type="ARBA" id="ARBA00022448"/>
    </source>
</evidence>
<dbReference type="Gene3D" id="3.30.420.370">
    <property type="match status" value="1"/>
</dbReference>
<keyword evidence="15" id="KW-1185">Reference proteome</keyword>
<dbReference type="SUPFAM" id="SSF53067">
    <property type="entry name" value="Actin-like ATPase domain"/>
    <property type="match status" value="1"/>
</dbReference>
<organism evidence="14 15">
    <name type="scientific">Microbulbifer celer</name>
    <dbReference type="NCBI Taxonomy" id="435905"/>
    <lineage>
        <taxon>Bacteria</taxon>
        <taxon>Pseudomonadati</taxon>
        <taxon>Pseudomonadota</taxon>
        <taxon>Gammaproteobacteria</taxon>
        <taxon>Cellvibrionales</taxon>
        <taxon>Microbulbiferaceae</taxon>
        <taxon>Microbulbifer</taxon>
    </lineage>
</organism>
<evidence type="ECO:0000256" key="10">
    <source>
        <dbReference type="SAM" id="MobiDB-lite"/>
    </source>
</evidence>
<dbReference type="InterPro" id="IPR024230">
    <property type="entry name" value="GspL_cyto_dom"/>
</dbReference>
<keyword evidence="7" id="KW-0653">Protein transport</keyword>
<keyword evidence="6 11" id="KW-0812">Transmembrane</keyword>
<feature type="region of interest" description="Disordered" evidence="10">
    <location>
        <begin position="46"/>
        <end position="76"/>
    </location>
</feature>
<evidence type="ECO:0000256" key="4">
    <source>
        <dbReference type="ARBA" id="ARBA00022475"/>
    </source>
</evidence>
<comment type="caution">
    <text evidence="14">The sequence shown here is derived from an EMBL/GenBank/DDBJ whole genome shotgun (WGS) entry which is preliminary data.</text>
</comment>
<dbReference type="Pfam" id="PF05134">
    <property type="entry name" value="T2SSL"/>
    <property type="match status" value="1"/>
</dbReference>
<name>A0ABW3UA84_9GAMM</name>
<dbReference type="InterPro" id="IPR043129">
    <property type="entry name" value="ATPase_NBD"/>
</dbReference>
<keyword evidence="4" id="KW-1003">Cell membrane</keyword>
<protein>
    <submittedName>
        <fullName evidence="14">Type II secretion system protein GspL</fullName>
    </submittedName>
</protein>
<feature type="domain" description="GspL periplasmic" evidence="13">
    <location>
        <begin position="301"/>
        <end position="450"/>
    </location>
</feature>
<evidence type="ECO:0000256" key="7">
    <source>
        <dbReference type="ARBA" id="ARBA00022927"/>
    </source>
</evidence>
<dbReference type="EMBL" id="JBHTLR010000019">
    <property type="protein sequence ID" value="MFD1217663.1"/>
    <property type="molecule type" value="Genomic_DNA"/>
</dbReference>
<sequence>MNQELVLLRLKDAPTASSAGVSLERWDGTAWHSVAIDAEFAGAFTDEQDVPPGTVGHESHREEAGSETESAAAAENRGAPLEFEPGMQAVLLLPGSWVWNGLETVPRAARRQSSAVGYIVEERLAEDVEDLHFTCDPVAGDLCSIMAISQNKLDALHAQIMRLQWPVTVAIPEYRLLSALGGEHGIWLDGARAHLWQGSGIGMTVDRSLLLPIAESLFGADEETSEEIIEASAGSDESAPIAVLGPVETLEQGGLSQLGRVEAQTGQAETYLLEQYSPAATGNLLSGAYQVVLGTAEGPWWRVPAIAVAACFVAQLVFFVGAGMYYKVQAGHAEDAAQQLFQEIFPGVRPQADLRRQITGFLNQSRGGGSDFARQLQQLSSVWNGGKSSELKLQSLRFDGTRGELVLQLRAADLAQLDSVVNKLSNSQFKAELLAANELEEGVSGRIRLR</sequence>
<evidence type="ECO:0000313" key="14">
    <source>
        <dbReference type="EMBL" id="MFD1217663.1"/>
    </source>
</evidence>
<dbReference type="Proteomes" id="UP001597264">
    <property type="component" value="Unassembled WGS sequence"/>
</dbReference>
<reference evidence="15" key="1">
    <citation type="journal article" date="2019" name="Int. J. Syst. Evol. Microbiol.">
        <title>The Global Catalogue of Microorganisms (GCM) 10K type strain sequencing project: providing services to taxonomists for standard genome sequencing and annotation.</title>
        <authorList>
            <consortium name="The Broad Institute Genomics Platform"/>
            <consortium name="The Broad Institute Genome Sequencing Center for Infectious Disease"/>
            <person name="Wu L."/>
            <person name="Ma J."/>
        </authorList>
    </citation>
    <scope>NUCLEOTIDE SEQUENCE [LARGE SCALE GENOMIC DNA]</scope>
    <source>
        <strain evidence="15">CCUG 54356</strain>
    </source>
</reference>
<evidence type="ECO:0000259" key="13">
    <source>
        <dbReference type="Pfam" id="PF12693"/>
    </source>
</evidence>
<evidence type="ECO:0000313" key="15">
    <source>
        <dbReference type="Proteomes" id="UP001597264"/>
    </source>
</evidence>
<evidence type="ECO:0000256" key="8">
    <source>
        <dbReference type="ARBA" id="ARBA00022989"/>
    </source>
</evidence>
<dbReference type="Gene3D" id="3.30.420.380">
    <property type="match status" value="1"/>
</dbReference>
<evidence type="ECO:0000259" key="12">
    <source>
        <dbReference type="Pfam" id="PF05134"/>
    </source>
</evidence>
<evidence type="ECO:0000256" key="5">
    <source>
        <dbReference type="ARBA" id="ARBA00022519"/>
    </source>
</evidence>
<dbReference type="Gene3D" id="3.30.1360.100">
    <property type="entry name" value="General secretion pathway protein M, EpsM"/>
    <property type="match status" value="1"/>
</dbReference>
<keyword evidence="5" id="KW-0997">Cell inner membrane</keyword>
<dbReference type="InterPro" id="IPR007812">
    <property type="entry name" value="T2SS_protein-GspL"/>
</dbReference>
<comment type="similarity">
    <text evidence="2">Belongs to the GSP L family.</text>
</comment>
<keyword evidence="3" id="KW-0813">Transport</keyword>
<evidence type="ECO:0000256" key="2">
    <source>
        <dbReference type="ARBA" id="ARBA00005318"/>
    </source>
</evidence>
<evidence type="ECO:0000256" key="6">
    <source>
        <dbReference type="ARBA" id="ARBA00022692"/>
    </source>
</evidence>
<proteinExistence type="inferred from homology"/>
<dbReference type="RefSeq" id="WP_230438785.1">
    <property type="nucleotide sequence ID" value="NZ_CP087715.1"/>
</dbReference>
<evidence type="ECO:0000256" key="9">
    <source>
        <dbReference type="ARBA" id="ARBA00023136"/>
    </source>
</evidence>
<dbReference type="InterPro" id="IPR025691">
    <property type="entry name" value="GspL_pp_dom"/>
</dbReference>
<gene>
    <name evidence="14" type="primary">gspL</name>
    <name evidence="14" type="ORF">ACFQ2X_13700</name>
</gene>
<keyword evidence="8 11" id="KW-1133">Transmembrane helix</keyword>
<comment type="subcellular location">
    <subcellularLocation>
        <location evidence="1">Cell inner membrane</location>
        <topology evidence="1">Single-pass membrane protein</topology>
    </subcellularLocation>
</comment>
<accession>A0ABW3UA84</accession>
<evidence type="ECO:0000256" key="1">
    <source>
        <dbReference type="ARBA" id="ARBA00004377"/>
    </source>
</evidence>
<dbReference type="Pfam" id="PF12693">
    <property type="entry name" value="GspL_C"/>
    <property type="match status" value="1"/>
</dbReference>
<feature type="domain" description="GspL cytoplasmic actin-ATPase-like" evidence="12">
    <location>
        <begin position="80"/>
        <end position="289"/>
    </location>
</feature>